<name>A0A0D7CHF1_9ACTN</name>
<dbReference type="Proteomes" id="UP000032458">
    <property type="component" value="Unassembled WGS sequence"/>
</dbReference>
<sequence>MQKLPSDSPAVAIANQWIDRRDDLAGERLWPADRAAPVTIPPPTEQLRFAAELGRVLEARGLLPGVLIWDDFYEEWHTAVSGHQIQRYLNHRVIPSDDTLAVLLSVDEEDLEDLPHLLLLARAARAARVRGRRAARQASTRHYRDR</sequence>
<organism evidence="1 2">
    <name type="scientific">Streptomyces natalensis ATCC 27448</name>
    <dbReference type="NCBI Taxonomy" id="1240678"/>
    <lineage>
        <taxon>Bacteria</taxon>
        <taxon>Bacillati</taxon>
        <taxon>Actinomycetota</taxon>
        <taxon>Actinomycetes</taxon>
        <taxon>Kitasatosporales</taxon>
        <taxon>Streptomycetaceae</taxon>
        <taxon>Streptomyces</taxon>
    </lineage>
</organism>
<dbReference type="PATRIC" id="fig|1240678.4.peg.5496"/>
<comment type="caution">
    <text evidence="1">The sequence shown here is derived from an EMBL/GenBank/DDBJ whole genome shotgun (WGS) entry which is preliminary data.</text>
</comment>
<accession>A0A0D7CHF1</accession>
<reference evidence="1 2" key="1">
    <citation type="submission" date="2014-09" db="EMBL/GenBank/DDBJ databases">
        <title>Draft genome sequence of Streptomyces natalensis ATCC 27448, producer of the antifungal pimaricin.</title>
        <authorList>
            <person name="Mendes M.V."/>
            <person name="Beites T."/>
            <person name="Pires S."/>
            <person name="Santos C.L."/>
            <person name="Moradas-Ferreira P."/>
        </authorList>
    </citation>
    <scope>NUCLEOTIDE SEQUENCE [LARGE SCALE GENOMIC DNA]</scope>
    <source>
        <strain evidence="1 2">ATCC 27448</strain>
    </source>
</reference>
<protein>
    <submittedName>
        <fullName evidence="1">Uncharacterized protein</fullName>
    </submittedName>
</protein>
<evidence type="ECO:0000313" key="2">
    <source>
        <dbReference type="Proteomes" id="UP000032458"/>
    </source>
</evidence>
<evidence type="ECO:0000313" key="1">
    <source>
        <dbReference type="EMBL" id="KIZ15638.1"/>
    </source>
</evidence>
<dbReference type="AlphaFoldDB" id="A0A0D7CHF1"/>
<keyword evidence="2" id="KW-1185">Reference proteome</keyword>
<dbReference type="EMBL" id="JRKI01000033">
    <property type="protein sequence ID" value="KIZ15638.1"/>
    <property type="molecule type" value="Genomic_DNA"/>
</dbReference>
<proteinExistence type="predicted"/>
<gene>
    <name evidence="1" type="ORF">SNA_25805</name>
</gene>